<reference evidence="1" key="1">
    <citation type="submission" date="2021-04" db="EMBL/GenBank/DDBJ databases">
        <authorList>
            <consortium name="Molecular Ecology Group"/>
        </authorList>
    </citation>
    <scope>NUCLEOTIDE SEQUENCE</scope>
</reference>
<sequence>MRALLVAMTGIGFTLGVVFGLLLQLPIDNTLPADSTNQQDNRLLNISSFRSRSLREELLPVQQFNQKFLVKELPVVSNQHLSFAIPKAETHLKSVGEPQLVEIKPDSYTEASNANLVQHAVPQAPQNVASPAGANYLSRLPQIVHNESRFHYSHQNSLIFTRDMPKLDIGTSHHSNNVASNKLNTTQVVSIKLALLKAGVHGKEKREAFKYNSNYSQEDSSYIASIVNGVLWTPQLEESCPKPFLSKAAEAWRKHIDKLDVVKMEQGCGRMQNRLITFRDSSKACVRYRLNTDQIQGEIYTYYLSRLLNMFNIPPTMLAQVNSIATKWKTVHLKMSLAQWADSKLVVLTKYIDGLSPAHIPTEFQEKSRRLEPTLSDLGAKSHADLCELVQWSDLIVLDYLTANLDRVINNMFNRQWNDQMMSSPAHNLERRPDGGLVFLDNESGLFHGYRLLDKYSEFHRMLLKSLCVFRESTAVAVKRLYKSSSIGKELHSLLATNEVLHKHLAAISDKNVKILQQRLNDVFQQISQCERLYNR</sequence>
<name>A0A8S4A242_9EUPU</name>
<dbReference type="PRINTS" id="PR02072">
    <property type="entry name" value="4JOINTEDBOX1"/>
</dbReference>
<dbReference type="Proteomes" id="UP000678393">
    <property type="component" value="Unassembled WGS sequence"/>
</dbReference>
<dbReference type="GO" id="GO:0007267">
    <property type="term" value="P:cell-cell signaling"/>
    <property type="evidence" value="ECO:0007669"/>
    <property type="project" value="TreeGrafter"/>
</dbReference>
<dbReference type="PANTHER" id="PTHR13147:SF5">
    <property type="entry name" value="FOUR-JOINTED BOX PROTEIN 1"/>
    <property type="match status" value="1"/>
</dbReference>
<evidence type="ECO:0000313" key="1">
    <source>
        <dbReference type="EMBL" id="CAG5135819.1"/>
    </source>
</evidence>
<dbReference type="EMBL" id="CAJHNH020008460">
    <property type="protein sequence ID" value="CAG5135819.1"/>
    <property type="molecule type" value="Genomic_DNA"/>
</dbReference>
<dbReference type="OrthoDB" id="10055077at2759"/>
<accession>A0A8S4A242</accession>
<comment type="caution">
    <text evidence="1">The sequence shown here is derived from an EMBL/GenBank/DDBJ whole genome shotgun (WGS) entry which is preliminary data.</text>
</comment>
<protein>
    <recommendedName>
        <fullName evidence="3">Four-jointed</fullName>
    </recommendedName>
</protein>
<proteinExistence type="predicted"/>
<organism evidence="1 2">
    <name type="scientific">Candidula unifasciata</name>
    <dbReference type="NCBI Taxonomy" id="100452"/>
    <lineage>
        <taxon>Eukaryota</taxon>
        <taxon>Metazoa</taxon>
        <taxon>Spiralia</taxon>
        <taxon>Lophotrochozoa</taxon>
        <taxon>Mollusca</taxon>
        <taxon>Gastropoda</taxon>
        <taxon>Heterobranchia</taxon>
        <taxon>Euthyneura</taxon>
        <taxon>Panpulmonata</taxon>
        <taxon>Eupulmonata</taxon>
        <taxon>Stylommatophora</taxon>
        <taxon>Helicina</taxon>
        <taxon>Helicoidea</taxon>
        <taxon>Geomitridae</taxon>
        <taxon>Candidula</taxon>
    </lineage>
</organism>
<dbReference type="AlphaFoldDB" id="A0A8S4A242"/>
<dbReference type="PANTHER" id="PTHR13147">
    <property type="entry name" value="FOUR-JOINTED BOX PROTEIN 1"/>
    <property type="match status" value="1"/>
</dbReference>
<evidence type="ECO:0008006" key="3">
    <source>
        <dbReference type="Google" id="ProtNLM"/>
    </source>
</evidence>
<evidence type="ECO:0000313" key="2">
    <source>
        <dbReference type="Proteomes" id="UP000678393"/>
    </source>
</evidence>
<gene>
    <name evidence="1" type="ORF">CUNI_LOCUS21377</name>
</gene>
<keyword evidence="2" id="KW-1185">Reference proteome</keyword>
<dbReference type="InterPro" id="IPR024868">
    <property type="entry name" value="FJX1/FJ"/>
</dbReference>
<dbReference type="GO" id="GO:0005615">
    <property type="term" value="C:extracellular space"/>
    <property type="evidence" value="ECO:0007669"/>
    <property type="project" value="TreeGrafter"/>
</dbReference>